<sequence length="271" mass="29661">MTTSPVSLTRDGEIATITFNRPEQLNPLSVEFQQALLTTLTQLQDDETVHAVVLTGSGRGFCVGADLTAMDDGQEDPRSLGERVYQGMHDLSNRIVLTIHNFPVPVVAALNGAVAGAGVGLALSPDVVVAARSAYFYLPFLPRLGIVPDLGSTWFLERVLGRARATGLALLDERLSAEQACAWGLIWSCVDDQDLHAEAVRLARRLARAPIHAVQEARMAFDAASSHSLREQLAYEAVRQRDLLDRPAFKEGLQAFRERREPNFTKRKSSG</sequence>
<dbReference type="InterPro" id="IPR029045">
    <property type="entry name" value="ClpP/crotonase-like_dom_sf"/>
</dbReference>
<name>A0A845G143_9BURK</name>
<comment type="similarity">
    <text evidence="1">Belongs to the enoyl-CoA hydratase/isomerase family.</text>
</comment>
<protein>
    <submittedName>
        <fullName evidence="2">Enoyl-CoA hydratase</fullName>
    </submittedName>
</protein>
<evidence type="ECO:0000256" key="1">
    <source>
        <dbReference type="ARBA" id="ARBA00005254"/>
    </source>
</evidence>
<evidence type="ECO:0000313" key="3">
    <source>
        <dbReference type="Proteomes" id="UP000470302"/>
    </source>
</evidence>
<dbReference type="GO" id="GO:0003824">
    <property type="term" value="F:catalytic activity"/>
    <property type="evidence" value="ECO:0007669"/>
    <property type="project" value="UniProtKB-ARBA"/>
</dbReference>
<gene>
    <name evidence="2" type="ORF">GTP91_06065</name>
</gene>
<dbReference type="SUPFAM" id="SSF52096">
    <property type="entry name" value="ClpP/crotonase"/>
    <property type="match status" value="1"/>
</dbReference>
<accession>A0A845G143</accession>
<proteinExistence type="inferred from homology"/>
<dbReference type="Pfam" id="PF00378">
    <property type="entry name" value="ECH_1"/>
    <property type="match status" value="1"/>
</dbReference>
<dbReference type="EMBL" id="WWCW01000012">
    <property type="protein sequence ID" value="MYM86747.1"/>
    <property type="molecule type" value="Genomic_DNA"/>
</dbReference>
<dbReference type="AlphaFoldDB" id="A0A845G143"/>
<dbReference type="CDD" id="cd06558">
    <property type="entry name" value="crotonase-like"/>
    <property type="match status" value="1"/>
</dbReference>
<dbReference type="InterPro" id="IPR001753">
    <property type="entry name" value="Enoyl-CoA_hydra/iso"/>
</dbReference>
<reference evidence="2 3" key="1">
    <citation type="submission" date="2020-01" db="EMBL/GenBank/DDBJ databases">
        <title>Novel species isolated from a subtropical stream in China.</title>
        <authorList>
            <person name="Lu H."/>
        </authorList>
    </citation>
    <scope>NUCLEOTIDE SEQUENCE [LARGE SCALE GENOMIC DNA]</scope>
    <source>
        <strain evidence="2 3">FT82W</strain>
    </source>
</reference>
<evidence type="ECO:0000313" key="2">
    <source>
        <dbReference type="EMBL" id="MYM86747.1"/>
    </source>
</evidence>
<dbReference type="InterPro" id="IPR014748">
    <property type="entry name" value="Enoyl-CoA_hydra_C"/>
</dbReference>
<dbReference type="PANTHER" id="PTHR43459">
    <property type="entry name" value="ENOYL-COA HYDRATASE"/>
    <property type="match status" value="1"/>
</dbReference>
<dbReference type="PANTHER" id="PTHR43459:SF1">
    <property type="entry name" value="EG:BACN32G11.4 PROTEIN"/>
    <property type="match status" value="1"/>
</dbReference>
<dbReference type="Gene3D" id="1.10.12.10">
    <property type="entry name" value="Lyase 2-enoyl-coa Hydratase, Chain A, domain 2"/>
    <property type="match status" value="1"/>
</dbReference>
<comment type="caution">
    <text evidence="2">The sequence shown here is derived from an EMBL/GenBank/DDBJ whole genome shotgun (WGS) entry which is preliminary data.</text>
</comment>
<dbReference type="Gene3D" id="3.90.226.10">
    <property type="entry name" value="2-enoyl-CoA Hydratase, Chain A, domain 1"/>
    <property type="match status" value="1"/>
</dbReference>
<dbReference type="RefSeq" id="WP_161095955.1">
    <property type="nucleotide sequence ID" value="NZ_WWCW01000012.1"/>
</dbReference>
<organism evidence="2 3">
    <name type="scientific">Duganella vulcania</name>
    <dbReference type="NCBI Taxonomy" id="2692166"/>
    <lineage>
        <taxon>Bacteria</taxon>
        <taxon>Pseudomonadati</taxon>
        <taxon>Pseudomonadota</taxon>
        <taxon>Betaproteobacteria</taxon>
        <taxon>Burkholderiales</taxon>
        <taxon>Oxalobacteraceae</taxon>
        <taxon>Telluria group</taxon>
        <taxon>Duganella</taxon>
    </lineage>
</organism>
<dbReference type="Proteomes" id="UP000470302">
    <property type="component" value="Unassembled WGS sequence"/>
</dbReference>